<sequence>MTTKENKPIVMIIKENKPIVILLSCAFVFFLSFLVFINIMVVPNKKFDITLTKNTLDITGKNGVNLNLDNIIELNLLNSAPSIILNGGGQNGNIIYGHNYMKNLGFTECYINNAKGKVIYIKTTTNQFLIGLDNNTLTQNLYNKLLSDVPSKS</sequence>
<keyword evidence="1" id="KW-0472">Membrane</keyword>
<feature type="transmembrane region" description="Helical" evidence="1">
    <location>
        <begin position="20"/>
        <end position="41"/>
    </location>
</feature>
<organism evidence="2 3">
    <name type="scientific">Clostridium thermobutyricum</name>
    <dbReference type="NCBI Taxonomy" id="29372"/>
    <lineage>
        <taxon>Bacteria</taxon>
        <taxon>Bacillati</taxon>
        <taxon>Bacillota</taxon>
        <taxon>Clostridia</taxon>
        <taxon>Eubacteriales</taxon>
        <taxon>Clostridiaceae</taxon>
        <taxon>Clostridium</taxon>
    </lineage>
</organism>
<dbReference type="HOGENOM" id="CLU_1710057_0_0_9"/>
<evidence type="ECO:0000256" key="1">
    <source>
        <dbReference type="SAM" id="Phobius"/>
    </source>
</evidence>
<evidence type="ECO:0000313" key="2">
    <source>
        <dbReference type="EMBL" id="ENZ00027.1"/>
    </source>
</evidence>
<keyword evidence="3" id="KW-1185">Reference proteome</keyword>
<evidence type="ECO:0008006" key="4">
    <source>
        <dbReference type="Google" id="ProtNLM"/>
    </source>
</evidence>
<reference evidence="2 3" key="1">
    <citation type="submission" date="2013-01" db="EMBL/GenBank/DDBJ databases">
        <title>The Genome Sequence of Clostridium colicanis 209318.</title>
        <authorList>
            <consortium name="The Broad Institute Genome Sequencing Platform"/>
            <person name="Earl A."/>
            <person name="Ward D."/>
            <person name="Feldgarden M."/>
            <person name="Gevers D."/>
            <person name="Courvalin P."/>
            <person name="Lambert T."/>
            <person name="Walker B."/>
            <person name="Young S.K."/>
            <person name="Zeng Q."/>
            <person name="Gargeya S."/>
            <person name="Fitzgerald M."/>
            <person name="Haas B."/>
            <person name="Abouelleil A."/>
            <person name="Alvarado L."/>
            <person name="Arachchi H.M."/>
            <person name="Berlin A.M."/>
            <person name="Chapman S.B."/>
            <person name="Dewar J."/>
            <person name="Goldberg J."/>
            <person name="Griggs A."/>
            <person name="Gujja S."/>
            <person name="Hansen M."/>
            <person name="Howarth C."/>
            <person name="Imamovic A."/>
            <person name="Larimer J."/>
            <person name="McCowan C."/>
            <person name="Murphy C."/>
            <person name="Neiman D."/>
            <person name="Pearson M."/>
            <person name="Priest M."/>
            <person name="Roberts A."/>
            <person name="Saif S."/>
            <person name="Shea T."/>
            <person name="Sisk P."/>
            <person name="Sykes S."/>
            <person name="Wortman J."/>
            <person name="Nusbaum C."/>
            <person name="Birren B."/>
        </authorList>
    </citation>
    <scope>NUCLEOTIDE SEQUENCE [LARGE SCALE GENOMIC DNA]</scope>
    <source>
        <strain evidence="2 3">209318</strain>
    </source>
</reference>
<dbReference type="EMBL" id="AGYT01000019">
    <property type="protein sequence ID" value="ENZ00027.1"/>
    <property type="molecule type" value="Genomic_DNA"/>
</dbReference>
<keyword evidence="1" id="KW-1133">Transmembrane helix</keyword>
<keyword evidence="1" id="KW-0812">Transmembrane</keyword>
<proteinExistence type="predicted"/>
<dbReference type="Proteomes" id="UP000013097">
    <property type="component" value="Unassembled WGS sequence"/>
</dbReference>
<name>N9XWM0_9CLOT</name>
<gene>
    <name evidence="2" type="ORF">HMPREF1092_03163</name>
</gene>
<accession>N9XWM0</accession>
<dbReference type="RefSeq" id="WP_002599603.1">
    <property type="nucleotide sequence ID" value="NZ_KB850958.1"/>
</dbReference>
<comment type="caution">
    <text evidence="2">The sequence shown here is derived from an EMBL/GenBank/DDBJ whole genome shotgun (WGS) entry which is preliminary data.</text>
</comment>
<protein>
    <recommendedName>
        <fullName evidence="4">Bacterial Pleckstrin homology domain-containing protein</fullName>
    </recommendedName>
</protein>
<evidence type="ECO:0000313" key="3">
    <source>
        <dbReference type="Proteomes" id="UP000013097"/>
    </source>
</evidence>
<dbReference type="AlphaFoldDB" id="N9XWM0"/>
<dbReference type="PATRIC" id="fig|999411.4.peg.3078"/>